<gene>
    <name evidence="3" type="ORF">TPAB3V08_LOCUS14525</name>
</gene>
<dbReference type="EMBL" id="CAJPIN010071481">
    <property type="protein sequence ID" value="CAG2067582.1"/>
    <property type="molecule type" value="Genomic_DNA"/>
</dbReference>
<feature type="non-terminal residue" evidence="3">
    <location>
        <position position="325"/>
    </location>
</feature>
<dbReference type="Pfam" id="PF25033">
    <property type="entry name" value="VPS13_M"/>
    <property type="match status" value="1"/>
</dbReference>
<organism evidence="3 4">
    <name type="scientific">Timema podura</name>
    <name type="common">Walking stick</name>
    <dbReference type="NCBI Taxonomy" id="61482"/>
    <lineage>
        <taxon>Eukaryota</taxon>
        <taxon>Metazoa</taxon>
        <taxon>Ecdysozoa</taxon>
        <taxon>Arthropoda</taxon>
        <taxon>Hexapoda</taxon>
        <taxon>Insecta</taxon>
        <taxon>Pterygota</taxon>
        <taxon>Neoptera</taxon>
        <taxon>Polyneoptera</taxon>
        <taxon>Phasmatodea</taxon>
        <taxon>Timematodea</taxon>
        <taxon>Timematoidea</taxon>
        <taxon>Timematidae</taxon>
        <taxon>Timema</taxon>
    </lineage>
</organism>
<evidence type="ECO:0000313" key="4">
    <source>
        <dbReference type="Proteomes" id="UP001153148"/>
    </source>
</evidence>
<dbReference type="InterPro" id="IPR026847">
    <property type="entry name" value="VPS13"/>
</dbReference>
<evidence type="ECO:0000256" key="1">
    <source>
        <dbReference type="SAM" id="MobiDB-lite"/>
    </source>
</evidence>
<evidence type="ECO:0000313" key="3">
    <source>
        <dbReference type="EMBL" id="CAG2067582.1"/>
    </source>
</evidence>
<reference evidence="3" key="1">
    <citation type="submission" date="2021-03" db="EMBL/GenBank/DDBJ databases">
        <authorList>
            <person name="Tran Van P."/>
        </authorList>
    </citation>
    <scope>NUCLEOTIDE SEQUENCE</scope>
</reference>
<dbReference type="Proteomes" id="UP001153148">
    <property type="component" value="Unassembled WGS sequence"/>
</dbReference>
<feature type="region of interest" description="Disordered" evidence="1">
    <location>
        <begin position="271"/>
        <end position="291"/>
    </location>
</feature>
<dbReference type="PANTHER" id="PTHR16166">
    <property type="entry name" value="VACUOLAR PROTEIN SORTING-ASSOCIATED PROTEIN VPS13"/>
    <property type="match status" value="1"/>
</dbReference>
<keyword evidence="4" id="KW-1185">Reference proteome</keyword>
<protein>
    <recommendedName>
        <fullName evidence="2">VPS13-like middle region domain-containing protein</fullName>
    </recommendedName>
</protein>
<name>A0ABN7PPS9_TIMPD</name>
<evidence type="ECO:0000259" key="2">
    <source>
        <dbReference type="Pfam" id="PF25033"/>
    </source>
</evidence>
<feature type="domain" description="VPS13-like middle region" evidence="2">
    <location>
        <begin position="42"/>
        <end position="325"/>
    </location>
</feature>
<accession>A0ABN7PPS9</accession>
<dbReference type="PANTHER" id="PTHR16166:SF141">
    <property type="entry name" value="INTERMEMBRANE LIPID TRANSFER PROTEIN VPS13D"/>
    <property type="match status" value="1"/>
</dbReference>
<comment type="caution">
    <text evidence="3">The sequence shown here is derived from an EMBL/GenBank/DDBJ whole genome shotgun (WGS) entry which is preliminary data.</text>
</comment>
<proteinExistence type="predicted"/>
<dbReference type="InterPro" id="IPR056747">
    <property type="entry name" value="VPS13-like_M"/>
</dbReference>
<sequence>MLINLDNMDLYAGRRESKHAQHRRKGSDMCCALELGCFCVSKQGPSLLQEKCHLGLQVDRNLDTHLSHTVPDMSVRGTLSTLHGALDLSQYHIIRDLLSYNIGENIDDLPFYSSTNCDSAADHKQVGGRVWTLFSLQLDLLNVTLKLQINHGNLATGESESSLACINFIKSRLLCENFSNRTQDIDLVSQEILITDTRFQAEPVNKRSNVFTNILQPINVSFDGDIVQAELHHRRKPGKSKFTVLLNNMRLMSILDWWEAIRDFILEPDSGHPTNAGTPEEVSAKIPQSSDTEEMSFELKLNITDSEIVVVEDTSQWDSNAVILK</sequence>